<evidence type="ECO:0000313" key="6">
    <source>
        <dbReference type="EMBL" id="KAK7850289.1"/>
    </source>
</evidence>
<keyword evidence="2" id="KW-0808">Transferase</keyword>
<dbReference type="InterPro" id="IPR036282">
    <property type="entry name" value="Glutathione-S-Trfase_C_sf"/>
</dbReference>
<feature type="region of interest" description="Disordered" evidence="4">
    <location>
        <begin position="58"/>
        <end position="91"/>
    </location>
</feature>
<evidence type="ECO:0000313" key="7">
    <source>
        <dbReference type="Proteomes" id="UP000237347"/>
    </source>
</evidence>
<dbReference type="GO" id="GO:0006749">
    <property type="term" value="P:glutathione metabolic process"/>
    <property type="evidence" value="ECO:0007669"/>
    <property type="project" value="TreeGrafter"/>
</dbReference>
<evidence type="ECO:0000256" key="2">
    <source>
        <dbReference type="ARBA" id="ARBA00022679"/>
    </source>
</evidence>
<dbReference type="PANTHER" id="PTHR43900">
    <property type="entry name" value="GLUTATHIONE S-TRANSFERASE RHO"/>
    <property type="match status" value="1"/>
</dbReference>
<dbReference type="SUPFAM" id="SSF47616">
    <property type="entry name" value="GST C-terminal domain-like"/>
    <property type="match status" value="1"/>
</dbReference>
<dbReference type="PANTHER" id="PTHR43900:SF96">
    <property type="entry name" value="GLUTATHIONE TRANSFERASE"/>
    <property type="match status" value="1"/>
</dbReference>
<evidence type="ECO:0000256" key="3">
    <source>
        <dbReference type="ARBA" id="ARBA00047960"/>
    </source>
</evidence>
<name>A0AAW0LHA4_QUESU</name>
<protein>
    <recommendedName>
        <fullName evidence="1">glutathione transferase</fullName>
        <ecNumber evidence="1">2.5.1.18</ecNumber>
    </recommendedName>
</protein>
<dbReference type="GO" id="GO:0004364">
    <property type="term" value="F:glutathione transferase activity"/>
    <property type="evidence" value="ECO:0007669"/>
    <property type="project" value="UniProtKB-EC"/>
</dbReference>
<evidence type="ECO:0000256" key="1">
    <source>
        <dbReference type="ARBA" id="ARBA00012452"/>
    </source>
</evidence>
<dbReference type="GO" id="GO:0005737">
    <property type="term" value="C:cytoplasm"/>
    <property type="evidence" value="ECO:0007669"/>
    <property type="project" value="TreeGrafter"/>
</dbReference>
<feature type="domain" description="GST C-terminal" evidence="5">
    <location>
        <begin position="70"/>
        <end position="143"/>
    </location>
</feature>
<evidence type="ECO:0000256" key="4">
    <source>
        <dbReference type="SAM" id="MobiDB-lite"/>
    </source>
</evidence>
<proteinExistence type="predicted"/>
<dbReference type="Pfam" id="PF00043">
    <property type="entry name" value="GST_C"/>
    <property type="match status" value="1"/>
</dbReference>
<comment type="caution">
    <text evidence="6">The sequence shown here is derived from an EMBL/GenBank/DDBJ whole genome shotgun (WGS) entry which is preliminary data.</text>
</comment>
<dbReference type="InterPro" id="IPR004046">
    <property type="entry name" value="GST_C"/>
</dbReference>
<dbReference type="PROSITE" id="PS50405">
    <property type="entry name" value="GST_CTER"/>
    <property type="match status" value="1"/>
</dbReference>
<dbReference type="InterPro" id="IPR010987">
    <property type="entry name" value="Glutathione-S-Trfase_C-like"/>
</dbReference>
<organism evidence="6 7">
    <name type="scientific">Quercus suber</name>
    <name type="common">Cork oak</name>
    <dbReference type="NCBI Taxonomy" id="58331"/>
    <lineage>
        <taxon>Eukaryota</taxon>
        <taxon>Viridiplantae</taxon>
        <taxon>Streptophyta</taxon>
        <taxon>Embryophyta</taxon>
        <taxon>Tracheophyta</taxon>
        <taxon>Spermatophyta</taxon>
        <taxon>Magnoliopsida</taxon>
        <taxon>eudicotyledons</taxon>
        <taxon>Gunneridae</taxon>
        <taxon>Pentapetalae</taxon>
        <taxon>rosids</taxon>
        <taxon>fabids</taxon>
        <taxon>Fagales</taxon>
        <taxon>Fagaceae</taxon>
        <taxon>Quercus</taxon>
    </lineage>
</organism>
<dbReference type="GO" id="GO:0043295">
    <property type="term" value="F:glutathione binding"/>
    <property type="evidence" value="ECO:0007669"/>
    <property type="project" value="TreeGrafter"/>
</dbReference>
<dbReference type="Gene3D" id="1.20.1050.10">
    <property type="match status" value="1"/>
</dbReference>
<accession>A0AAW0LHA4</accession>
<comment type="catalytic activity">
    <reaction evidence="3">
        <text>RX + glutathione = an S-substituted glutathione + a halide anion + H(+)</text>
        <dbReference type="Rhea" id="RHEA:16437"/>
        <dbReference type="ChEBI" id="CHEBI:15378"/>
        <dbReference type="ChEBI" id="CHEBI:16042"/>
        <dbReference type="ChEBI" id="CHEBI:17792"/>
        <dbReference type="ChEBI" id="CHEBI:57925"/>
        <dbReference type="ChEBI" id="CHEBI:90779"/>
        <dbReference type="EC" id="2.5.1.18"/>
    </reaction>
</comment>
<dbReference type="EC" id="2.5.1.18" evidence="1"/>
<dbReference type="EMBL" id="PKMF04000102">
    <property type="protein sequence ID" value="KAK7850289.1"/>
    <property type="molecule type" value="Genomic_DNA"/>
</dbReference>
<gene>
    <name evidence="6" type="primary">GSTF10</name>
    <name evidence="6" type="ORF">CFP56_001179</name>
</gene>
<sequence length="143" mass="16213">MHILGPQPNGKNDAWPFVAFEMPSENLLGLNCFASHPTIHNHGGLGLLRELEVEESEEEIRMDNKPTSKSIHRSVDRSKRAELQSTKPNFAPRMNIKQDKVVVRQNEEKVPKVVGIYEKRLKKARFLAGDEFSLADLSHLSNT</sequence>
<reference evidence="6 7" key="1">
    <citation type="journal article" date="2018" name="Sci. Data">
        <title>The draft genome sequence of cork oak.</title>
        <authorList>
            <person name="Ramos A.M."/>
            <person name="Usie A."/>
            <person name="Barbosa P."/>
            <person name="Barros P.M."/>
            <person name="Capote T."/>
            <person name="Chaves I."/>
            <person name="Simoes F."/>
            <person name="Abreu I."/>
            <person name="Carrasquinho I."/>
            <person name="Faro C."/>
            <person name="Guimaraes J.B."/>
            <person name="Mendonca D."/>
            <person name="Nobrega F."/>
            <person name="Rodrigues L."/>
            <person name="Saibo N.J.M."/>
            <person name="Varela M.C."/>
            <person name="Egas C."/>
            <person name="Matos J."/>
            <person name="Miguel C.M."/>
            <person name="Oliveira M.M."/>
            <person name="Ricardo C.P."/>
            <person name="Goncalves S."/>
        </authorList>
    </citation>
    <scope>NUCLEOTIDE SEQUENCE [LARGE SCALE GENOMIC DNA]</scope>
    <source>
        <strain evidence="7">cv. HL8</strain>
    </source>
</reference>
<dbReference type="Proteomes" id="UP000237347">
    <property type="component" value="Unassembled WGS sequence"/>
</dbReference>
<feature type="compositionally biased region" description="Basic and acidic residues" evidence="4">
    <location>
        <begin position="73"/>
        <end position="82"/>
    </location>
</feature>
<evidence type="ECO:0000259" key="5">
    <source>
        <dbReference type="PROSITE" id="PS50405"/>
    </source>
</evidence>
<dbReference type="AlphaFoldDB" id="A0AAW0LHA4"/>
<keyword evidence="7" id="KW-1185">Reference proteome</keyword>